<evidence type="ECO:0000259" key="2">
    <source>
        <dbReference type="SMART" id="SM00014"/>
    </source>
</evidence>
<dbReference type="OrthoDB" id="9805301at2"/>
<evidence type="ECO:0000256" key="1">
    <source>
        <dbReference type="SAM" id="MobiDB-lite"/>
    </source>
</evidence>
<comment type="caution">
    <text evidence="3">The sequence shown here is derived from an EMBL/GenBank/DDBJ whole genome shotgun (WGS) entry which is preliminary data.</text>
</comment>
<dbReference type="InterPro" id="IPR036938">
    <property type="entry name" value="PAP2/HPO_sf"/>
</dbReference>
<dbReference type="AlphaFoldDB" id="A0A3N2BD39"/>
<feature type="domain" description="Phosphatidic acid phosphatase type 2/haloperoxidase" evidence="2">
    <location>
        <begin position="153"/>
        <end position="269"/>
    </location>
</feature>
<keyword evidence="4" id="KW-1185">Reference proteome</keyword>
<evidence type="ECO:0000313" key="4">
    <source>
        <dbReference type="Proteomes" id="UP000280668"/>
    </source>
</evidence>
<organism evidence="3 4">
    <name type="scientific">Bogoriella caseilytica</name>
    <dbReference type="NCBI Taxonomy" id="56055"/>
    <lineage>
        <taxon>Bacteria</taxon>
        <taxon>Bacillati</taxon>
        <taxon>Actinomycetota</taxon>
        <taxon>Actinomycetes</taxon>
        <taxon>Micrococcales</taxon>
        <taxon>Bogoriellaceae</taxon>
        <taxon>Bogoriella</taxon>
    </lineage>
</organism>
<accession>A0A3N2BD39</accession>
<dbReference type="RefSeq" id="WP_123303603.1">
    <property type="nucleotide sequence ID" value="NZ_RKHK01000001.1"/>
</dbReference>
<dbReference type="EMBL" id="RKHK01000001">
    <property type="protein sequence ID" value="ROR73145.1"/>
    <property type="molecule type" value="Genomic_DNA"/>
</dbReference>
<dbReference type="Proteomes" id="UP000280668">
    <property type="component" value="Unassembled WGS sequence"/>
</dbReference>
<proteinExistence type="predicted"/>
<dbReference type="SUPFAM" id="SSF48317">
    <property type="entry name" value="Acid phosphatase/Vanadium-dependent haloperoxidase"/>
    <property type="match status" value="1"/>
</dbReference>
<sequence>MTSSSDEESGTRLRSWTHDTGGAEAGGAGRRTRFYSEYEPRFESLTDGFDRHVLDRSFPSDGHGGHDFIPLLRGFDVLLEDHPEILERDRAQVVEISRQARSDPRLQDMARQGQYEDQLLTLHTGLGEQLGPVYLECMLAGKAPRTYQLLSKYRPHGRVGGEGASCNPAKAHWADRSLRPYLQVADQLESYDFDDGDAHAGLDGSFPSGHTSEAYWQGLMLATFLPEVAAGILARTADAGHSRAVMGAHFPLDIIGGRIMGSYIAANRWSDREFRPLLLDARAELRSVLEAECGAPLAEVAKADQPYLSDGEARRWYRSLLTYGFPQIGDGGQRLEIPAEAPALLLGAHPSLDEQQRADVLRATAVDSGYPLDIRGEHGGWQRLDLMAAMTARVTVGADGAVQVH</sequence>
<protein>
    <submittedName>
        <fullName evidence="3">PAP2 superfamily protein</fullName>
    </submittedName>
</protein>
<evidence type="ECO:0000313" key="3">
    <source>
        <dbReference type="EMBL" id="ROR73145.1"/>
    </source>
</evidence>
<dbReference type="Pfam" id="PF01569">
    <property type="entry name" value="PAP2"/>
    <property type="match status" value="1"/>
</dbReference>
<gene>
    <name evidence="3" type="ORF">EDD31_1511</name>
</gene>
<feature type="region of interest" description="Disordered" evidence="1">
    <location>
        <begin position="1"/>
        <end position="30"/>
    </location>
</feature>
<reference evidence="3 4" key="1">
    <citation type="submission" date="2018-11" db="EMBL/GenBank/DDBJ databases">
        <title>Sequencing the genomes of 1000 actinobacteria strains.</title>
        <authorList>
            <person name="Klenk H.-P."/>
        </authorList>
    </citation>
    <scope>NUCLEOTIDE SEQUENCE [LARGE SCALE GENOMIC DNA]</scope>
    <source>
        <strain evidence="3 4">DSM 11294</strain>
    </source>
</reference>
<dbReference type="InterPro" id="IPR000326">
    <property type="entry name" value="PAP2/HPO"/>
</dbReference>
<dbReference type="GO" id="GO:0030288">
    <property type="term" value="C:outer membrane-bounded periplasmic space"/>
    <property type="evidence" value="ECO:0007669"/>
    <property type="project" value="InterPro"/>
</dbReference>
<dbReference type="SMART" id="SM00014">
    <property type="entry name" value="acidPPc"/>
    <property type="match status" value="1"/>
</dbReference>
<dbReference type="InterPro" id="IPR001011">
    <property type="entry name" value="Acid_Pase_classA_bac"/>
</dbReference>
<dbReference type="GO" id="GO:0003993">
    <property type="term" value="F:acid phosphatase activity"/>
    <property type="evidence" value="ECO:0007669"/>
    <property type="project" value="InterPro"/>
</dbReference>
<name>A0A3N2BD39_9MICO</name>
<dbReference type="PRINTS" id="PR00483">
    <property type="entry name" value="BACPHPHTASE"/>
</dbReference>
<dbReference type="Gene3D" id="1.20.144.10">
    <property type="entry name" value="Phosphatidic acid phosphatase type 2/haloperoxidase"/>
    <property type="match status" value="1"/>
</dbReference>